<sequence>TFMKPEMLLKVVAQGS</sequence>
<protein>
    <submittedName>
        <fullName evidence="1">Uncharacterized protein</fullName>
    </submittedName>
</protein>
<proteinExistence type="predicted"/>
<accession>A0A8J2PKB9</accession>
<gene>
    <name evidence="1" type="ORF">AFUS01_LOCUS34303</name>
</gene>
<name>A0A8J2PKB9_9HEXA</name>
<keyword evidence="2" id="KW-1185">Reference proteome</keyword>
<dbReference type="EMBL" id="CAJVCH010531758">
    <property type="protein sequence ID" value="CAG7824128.1"/>
    <property type="molecule type" value="Genomic_DNA"/>
</dbReference>
<dbReference type="AlphaFoldDB" id="A0A8J2PKB9"/>
<evidence type="ECO:0000313" key="1">
    <source>
        <dbReference type="EMBL" id="CAG7824128.1"/>
    </source>
</evidence>
<organism evidence="1 2">
    <name type="scientific">Allacma fusca</name>
    <dbReference type="NCBI Taxonomy" id="39272"/>
    <lineage>
        <taxon>Eukaryota</taxon>
        <taxon>Metazoa</taxon>
        <taxon>Ecdysozoa</taxon>
        <taxon>Arthropoda</taxon>
        <taxon>Hexapoda</taxon>
        <taxon>Collembola</taxon>
        <taxon>Symphypleona</taxon>
        <taxon>Sminthuridae</taxon>
        <taxon>Allacma</taxon>
    </lineage>
</organism>
<reference evidence="1" key="1">
    <citation type="submission" date="2021-06" db="EMBL/GenBank/DDBJ databases">
        <authorList>
            <person name="Hodson N. C."/>
            <person name="Mongue J. A."/>
            <person name="Jaron S. K."/>
        </authorList>
    </citation>
    <scope>NUCLEOTIDE SEQUENCE</scope>
</reference>
<feature type="non-terminal residue" evidence="1">
    <location>
        <position position="1"/>
    </location>
</feature>
<comment type="caution">
    <text evidence="1">The sequence shown here is derived from an EMBL/GenBank/DDBJ whole genome shotgun (WGS) entry which is preliminary data.</text>
</comment>
<dbReference type="Proteomes" id="UP000708208">
    <property type="component" value="Unassembled WGS sequence"/>
</dbReference>
<evidence type="ECO:0000313" key="2">
    <source>
        <dbReference type="Proteomes" id="UP000708208"/>
    </source>
</evidence>